<evidence type="ECO:0000313" key="9">
    <source>
        <dbReference type="Proteomes" id="UP000663834"/>
    </source>
</evidence>
<dbReference type="InterPro" id="IPR051852">
    <property type="entry name" value="Alpha-type_PK"/>
</dbReference>
<evidence type="ECO:0000256" key="4">
    <source>
        <dbReference type="ARBA" id="ARBA00022777"/>
    </source>
</evidence>
<dbReference type="GO" id="GO:0004674">
    <property type="term" value="F:protein serine/threonine kinase activity"/>
    <property type="evidence" value="ECO:0007669"/>
    <property type="project" value="UniProtKB-KW"/>
</dbReference>
<keyword evidence="5" id="KW-0067">ATP-binding</keyword>
<dbReference type="GO" id="GO:0005524">
    <property type="term" value="F:ATP binding"/>
    <property type="evidence" value="ECO:0007669"/>
    <property type="project" value="UniProtKB-KW"/>
</dbReference>
<evidence type="ECO:0000256" key="5">
    <source>
        <dbReference type="ARBA" id="ARBA00022840"/>
    </source>
</evidence>
<name>A0A815YDA3_9BILA</name>
<dbReference type="EMBL" id="CAJNRE010004659">
    <property type="protein sequence ID" value="CAF2037898.1"/>
    <property type="molecule type" value="Genomic_DNA"/>
</dbReference>
<dbReference type="SUPFAM" id="SSF56112">
    <property type="entry name" value="Protein kinase-like (PK-like)"/>
    <property type="match status" value="1"/>
</dbReference>
<evidence type="ECO:0000256" key="1">
    <source>
        <dbReference type="ARBA" id="ARBA00022527"/>
    </source>
</evidence>
<dbReference type="InterPro" id="IPR004166">
    <property type="entry name" value="a-kinase_dom"/>
</dbReference>
<dbReference type="InterPro" id="IPR011009">
    <property type="entry name" value="Kinase-like_dom_sf"/>
</dbReference>
<dbReference type="SMART" id="SM00811">
    <property type="entry name" value="Alpha_kinase"/>
    <property type="match status" value="1"/>
</dbReference>
<dbReference type="AlphaFoldDB" id="A0A815YDA3"/>
<evidence type="ECO:0000256" key="2">
    <source>
        <dbReference type="ARBA" id="ARBA00022679"/>
    </source>
</evidence>
<dbReference type="PANTHER" id="PTHR45992:SF11">
    <property type="entry name" value="ALPHA-TYPE PROTEIN KINASE DOMAIN-CONTAINING PROTEIN"/>
    <property type="match status" value="1"/>
</dbReference>
<keyword evidence="3" id="KW-0547">Nucleotide-binding</keyword>
<dbReference type="PROSITE" id="PS51158">
    <property type="entry name" value="ALPHA_KINASE"/>
    <property type="match status" value="1"/>
</dbReference>
<evidence type="ECO:0000256" key="3">
    <source>
        <dbReference type="ARBA" id="ARBA00022741"/>
    </source>
</evidence>
<keyword evidence="4" id="KW-0418">Kinase</keyword>
<organism evidence="7 9">
    <name type="scientific">Rotaria magnacalcarata</name>
    <dbReference type="NCBI Taxonomy" id="392030"/>
    <lineage>
        <taxon>Eukaryota</taxon>
        <taxon>Metazoa</taxon>
        <taxon>Spiralia</taxon>
        <taxon>Gnathifera</taxon>
        <taxon>Rotifera</taxon>
        <taxon>Eurotatoria</taxon>
        <taxon>Bdelloidea</taxon>
        <taxon>Philodinida</taxon>
        <taxon>Philodinidae</taxon>
        <taxon>Rotaria</taxon>
    </lineage>
</organism>
<accession>A0A815YDA3</accession>
<evidence type="ECO:0000313" key="8">
    <source>
        <dbReference type="EMBL" id="CAF2037898.1"/>
    </source>
</evidence>
<dbReference type="PANTHER" id="PTHR45992">
    <property type="entry name" value="EUKARYOTIC ELONGATION FACTOR 2 KINASE-RELATED"/>
    <property type="match status" value="1"/>
</dbReference>
<evidence type="ECO:0000259" key="6">
    <source>
        <dbReference type="PROSITE" id="PS51158"/>
    </source>
</evidence>
<evidence type="ECO:0000313" key="7">
    <source>
        <dbReference type="EMBL" id="CAF1569246.1"/>
    </source>
</evidence>
<comment type="caution">
    <text evidence="7">The sequence shown here is derived from an EMBL/GenBank/DDBJ whole genome shotgun (WGS) entry which is preliminary data.</text>
</comment>
<feature type="domain" description="Alpha-type protein kinase" evidence="6">
    <location>
        <begin position="1"/>
        <end position="180"/>
    </location>
</feature>
<dbReference type="EMBL" id="CAJNOW010009736">
    <property type="protein sequence ID" value="CAF1569246.1"/>
    <property type="molecule type" value="Genomic_DNA"/>
</dbReference>
<keyword evidence="2" id="KW-0808">Transferase</keyword>
<proteinExistence type="predicted"/>
<gene>
    <name evidence="7" type="ORF">KQP761_LOCUS19013</name>
    <name evidence="8" type="ORF">MBJ925_LOCUS10975</name>
</gene>
<dbReference type="Pfam" id="PF02816">
    <property type="entry name" value="Alpha_kinase"/>
    <property type="match status" value="1"/>
</dbReference>
<protein>
    <recommendedName>
        <fullName evidence="6">Alpha-type protein kinase domain-containing protein</fullName>
    </recommendedName>
</protein>
<reference evidence="7" key="1">
    <citation type="submission" date="2021-02" db="EMBL/GenBank/DDBJ databases">
        <authorList>
            <person name="Nowell W R."/>
        </authorList>
    </citation>
    <scope>NUCLEOTIDE SEQUENCE</scope>
</reference>
<dbReference type="OrthoDB" id="301415at2759"/>
<keyword evidence="1" id="KW-0723">Serine/threonine-protein kinase</keyword>
<dbReference type="Gene3D" id="3.20.200.10">
    <property type="entry name" value="MHCK/EF2 kinase"/>
    <property type="match status" value="1"/>
</dbReference>
<dbReference type="Proteomes" id="UP000663834">
    <property type="component" value="Unassembled WGS sequence"/>
</dbReference>
<dbReference type="Proteomes" id="UP000663824">
    <property type="component" value="Unassembled WGS sequence"/>
</dbReference>
<sequence length="180" mass="20403">MSSIAACNSSVFDFKIYSWPPSDTIPITRFMSSDSCTSQPLVMKKFRDKNPLHESDWSEDILASKEAQRLAILFNSELNSNKPIRFIAPYIDECRNNIWPPFIGGEKILAEPYLGKNVDKKFNSNSGWEDKNCRLSTGAFTHFIYHITSGTNLVCDLQGIKNNNEYILTDPVICSIKNPL</sequence>